<reference evidence="1" key="1">
    <citation type="submission" date="2020-03" db="EMBL/GenBank/DDBJ databases">
        <title>The deep terrestrial virosphere.</title>
        <authorList>
            <person name="Holmfeldt K."/>
            <person name="Nilsson E."/>
            <person name="Simone D."/>
            <person name="Lopez-Fernandez M."/>
            <person name="Wu X."/>
            <person name="de Brujin I."/>
            <person name="Lundin D."/>
            <person name="Andersson A."/>
            <person name="Bertilsson S."/>
            <person name="Dopson M."/>
        </authorList>
    </citation>
    <scope>NUCLEOTIDE SEQUENCE</scope>
    <source>
        <strain evidence="1">MM415B03038</strain>
    </source>
</reference>
<evidence type="ECO:0000313" key="1">
    <source>
        <dbReference type="EMBL" id="QJA87186.1"/>
    </source>
</evidence>
<sequence length="176" mass="20133">MTLIECKEEAINIISVGITFCDGRAIFKKEKKWSMAYYGICHYSDSVFMLAAIDWPKSKMFTTIHVSPLEKYCEQAHICLDFKCLMNRFDKGIYTKQYDCGALSLGLPLGLNKDTPLWFNEGKWRGYWGKLLAAYKTKPNGGVINFKPTDEYLATHNAVYNTPDNDNVEVGDETRE</sequence>
<accession>A0A6M3KYC1</accession>
<protein>
    <submittedName>
        <fullName evidence="1">Uncharacterized protein</fullName>
    </submittedName>
</protein>
<proteinExistence type="predicted"/>
<dbReference type="AlphaFoldDB" id="A0A6M3KYC1"/>
<name>A0A6M3KYC1_9ZZZZ</name>
<dbReference type="EMBL" id="MT142687">
    <property type="protein sequence ID" value="QJA87186.1"/>
    <property type="molecule type" value="Genomic_DNA"/>
</dbReference>
<organism evidence="1">
    <name type="scientific">viral metagenome</name>
    <dbReference type="NCBI Taxonomy" id="1070528"/>
    <lineage>
        <taxon>unclassified sequences</taxon>
        <taxon>metagenomes</taxon>
        <taxon>organismal metagenomes</taxon>
    </lineage>
</organism>
<gene>
    <name evidence="1" type="ORF">MM415B03038_0003</name>
</gene>